<dbReference type="InterPro" id="IPR001451">
    <property type="entry name" value="Hexapep"/>
</dbReference>
<gene>
    <name evidence="6" type="ORF">DRP53_01200</name>
</gene>
<evidence type="ECO:0000256" key="1">
    <source>
        <dbReference type="ARBA" id="ARBA00022516"/>
    </source>
</evidence>
<dbReference type="InterPro" id="IPR007691">
    <property type="entry name" value="LpxD"/>
</dbReference>
<evidence type="ECO:0000256" key="3">
    <source>
        <dbReference type="ARBA" id="ARBA00022679"/>
    </source>
</evidence>
<evidence type="ECO:0000256" key="5">
    <source>
        <dbReference type="ARBA" id="ARBA00023315"/>
    </source>
</evidence>
<evidence type="ECO:0000256" key="2">
    <source>
        <dbReference type="ARBA" id="ARBA00022556"/>
    </source>
</evidence>
<dbReference type="Pfam" id="PF00132">
    <property type="entry name" value="Hexapep"/>
    <property type="match status" value="3"/>
</dbReference>
<keyword evidence="1" id="KW-0444">Lipid biosynthesis</keyword>
<organism evidence="6 7">
    <name type="scientific">candidate division WOR-3 bacterium</name>
    <dbReference type="NCBI Taxonomy" id="2052148"/>
    <lineage>
        <taxon>Bacteria</taxon>
        <taxon>Bacteria division WOR-3</taxon>
    </lineage>
</organism>
<keyword evidence="4" id="KW-0443">Lipid metabolism</keyword>
<dbReference type="EMBL" id="QNBE01000007">
    <property type="protein sequence ID" value="RKX71532.1"/>
    <property type="molecule type" value="Genomic_DNA"/>
</dbReference>
<dbReference type="GO" id="GO:0016410">
    <property type="term" value="F:N-acyltransferase activity"/>
    <property type="evidence" value="ECO:0007669"/>
    <property type="project" value="InterPro"/>
</dbReference>
<keyword evidence="5 6" id="KW-0012">Acyltransferase</keyword>
<dbReference type="PANTHER" id="PTHR43378:SF2">
    <property type="entry name" value="UDP-3-O-ACYLGLUCOSAMINE N-ACYLTRANSFERASE 1, MITOCHONDRIAL-RELATED"/>
    <property type="match status" value="1"/>
</dbReference>
<dbReference type="GO" id="GO:0016020">
    <property type="term" value="C:membrane"/>
    <property type="evidence" value="ECO:0007669"/>
    <property type="project" value="GOC"/>
</dbReference>
<feature type="non-terminal residue" evidence="6">
    <location>
        <position position="173"/>
    </location>
</feature>
<dbReference type="SUPFAM" id="SSF51161">
    <property type="entry name" value="Trimeric LpxA-like enzymes"/>
    <property type="match status" value="1"/>
</dbReference>
<comment type="caution">
    <text evidence="6">The sequence shown here is derived from an EMBL/GenBank/DDBJ whole genome shotgun (WGS) entry which is preliminary data.</text>
</comment>
<accession>A0A660SLZ3</accession>
<dbReference type="PANTHER" id="PTHR43378">
    <property type="entry name" value="UDP-3-O-ACYLGLUCOSAMINE N-ACYLTRANSFERASE"/>
    <property type="match status" value="1"/>
</dbReference>
<evidence type="ECO:0000313" key="7">
    <source>
        <dbReference type="Proteomes" id="UP000268469"/>
    </source>
</evidence>
<dbReference type="CDD" id="cd03352">
    <property type="entry name" value="LbH_LpxD"/>
    <property type="match status" value="1"/>
</dbReference>
<dbReference type="Gene3D" id="2.160.10.10">
    <property type="entry name" value="Hexapeptide repeat proteins"/>
    <property type="match status" value="1"/>
</dbReference>
<name>A0A660SLZ3_UNCW3</name>
<evidence type="ECO:0000256" key="4">
    <source>
        <dbReference type="ARBA" id="ARBA00023098"/>
    </source>
</evidence>
<dbReference type="GO" id="GO:0009245">
    <property type="term" value="P:lipid A biosynthetic process"/>
    <property type="evidence" value="ECO:0007669"/>
    <property type="project" value="UniProtKB-KW"/>
</dbReference>
<proteinExistence type="predicted"/>
<keyword evidence="2" id="KW-0441">Lipid A biosynthesis</keyword>
<evidence type="ECO:0000313" key="6">
    <source>
        <dbReference type="EMBL" id="RKX71532.1"/>
    </source>
</evidence>
<dbReference type="Proteomes" id="UP000268469">
    <property type="component" value="Unassembled WGS sequence"/>
</dbReference>
<dbReference type="AlphaFoldDB" id="A0A660SLZ3"/>
<sequence length="173" mass="17553">MIIGEKVVIGPGAIICRDVEIGSGSVIGAGALLTSVRIGRGALIGPGCVIGWPGYGFIRTVHGYRRIPHIGRVVIGDGVELGANCTIDRGTFSDTIIGAGTKIDAAVHIGHNVRIGRDCLIVAQAGIAGSAVIGEGVMIGGQAGIRDGVRIGDGCRVLAKAGVFKSFPSRTTI</sequence>
<reference evidence="6 7" key="1">
    <citation type="submission" date="2018-06" db="EMBL/GenBank/DDBJ databases">
        <title>Extensive metabolic versatility and redundancy in microbially diverse, dynamic hydrothermal sediments.</title>
        <authorList>
            <person name="Dombrowski N."/>
            <person name="Teske A."/>
            <person name="Baker B.J."/>
        </authorList>
    </citation>
    <scope>NUCLEOTIDE SEQUENCE [LARGE SCALE GENOMIC DNA]</scope>
    <source>
        <strain evidence="6">B36_G15</strain>
    </source>
</reference>
<keyword evidence="3 6" id="KW-0808">Transferase</keyword>
<dbReference type="InterPro" id="IPR011004">
    <property type="entry name" value="Trimer_LpxA-like_sf"/>
</dbReference>
<protein>
    <submittedName>
        <fullName evidence="6">UDP-3-O-(3-hydroxymyristoyl)glucosamine N-acyltransferase</fullName>
    </submittedName>
</protein>